<dbReference type="PANTHER" id="PTHR10395">
    <property type="entry name" value="URICASE AND TRANSTHYRETIN-RELATED"/>
    <property type="match status" value="1"/>
</dbReference>
<dbReference type="PROSITE" id="PS00768">
    <property type="entry name" value="TRANSTHYRETIN_1"/>
    <property type="match status" value="1"/>
</dbReference>
<dbReference type="Proteomes" id="UP000250462">
    <property type="component" value="Unassembled WGS sequence"/>
</dbReference>
<dbReference type="OrthoDB" id="9792386at2"/>
<gene>
    <name evidence="9" type="primary">uraH</name>
    <name evidence="9" type="ORF">DPM12_03580</name>
</gene>
<evidence type="ECO:0000256" key="7">
    <source>
        <dbReference type="RuleBase" id="RU361270"/>
    </source>
</evidence>
<protein>
    <recommendedName>
        <fullName evidence="7">5-hydroxyisourate hydrolase</fullName>
        <shortName evidence="7">HIU hydrolase</shortName>
        <shortName evidence="7">HIUHase</shortName>
        <ecNumber evidence="7">3.5.2.17</ecNumber>
    </recommendedName>
</protein>
<dbReference type="GO" id="GO:0006144">
    <property type="term" value="P:purine nucleobase metabolic process"/>
    <property type="evidence" value="ECO:0007669"/>
    <property type="project" value="UniProtKB-KW"/>
</dbReference>
<comment type="subunit">
    <text evidence="4 7">Homotetramer.</text>
</comment>
<feature type="domain" description="Transthyretin/hydroxyisourate hydrolase" evidence="8">
    <location>
        <begin position="1"/>
        <end position="103"/>
    </location>
</feature>
<dbReference type="EC" id="3.5.2.17" evidence="7"/>
<evidence type="ECO:0000256" key="1">
    <source>
        <dbReference type="ARBA" id="ARBA00001043"/>
    </source>
</evidence>
<sequence length="104" mass="11210">MSTHVLDAADGTPAVGMAVTIAELDGTRVAAGITNDDGRIPEFADVRLQAGNYRIVFDTGGYFETMGRQGFYPEVTITFSVAASEHYHVPLLLSPYAYSTYRGS</sequence>
<accession>A0A329R0M3</accession>
<reference evidence="9 10" key="1">
    <citation type="submission" date="2018-06" db="EMBL/GenBank/DDBJ databases">
        <title>Phytoactinopolyspora halophila sp. nov., a novel halophilic actinomycete isolated from a saline soil in China.</title>
        <authorList>
            <person name="Tang S.-K."/>
        </authorList>
    </citation>
    <scope>NUCLEOTIDE SEQUENCE [LARGE SCALE GENOMIC DNA]</scope>
    <source>
        <strain evidence="9 10">YIM 96934</strain>
    </source>
</reference>
<evidence type="ECO:0000256" key="2">
    <source>
        <dbReference type="ARBA" id="ARBA00002704"/>
    </source>
</evidence>
<dbReference type="CDD" id="cd05822">
    <property type="entry name" value="TLP_HIUase"/>
    <property type="match status" value="1"/>
</dbReference>
<dbReference type="Gene3D" id="2.60.40.180">
    <property type="entry name" value="Transthyretin/hydroxyisourate hydrolase domain"/>
    <property type="match status" value="1"/>
</dbReference>
<keyword evidence="5 7" id="KW-0659">Purine metabolism</keyword>
<dbReference type="EMBL" id="QMIG01000002">
    <property type="protein sequence ID" value="RAW18174.1"/>
    <property type="molecule type" value="Genomic_DNA"/>
</dbReference>
<dbReference type="InterPro" id="IPR036817">
    <property type="entry name" value="Transthyretin/HIU_hydrolase_sf"/>
</dbReference>
<evidence type="ECO:0000256" key="4">
    <source>
        <dbReference type="ARBA" id="ARBA00011881"/>
    </source>
</evidence>
<dbReference type="PANTHER" id="PTHR10395:SF7">
    <property type="entry name" value="5-HYDROXYISOURATE HYDROLASE"/>
    <property type="match status" value="1"/>
</dbReference>
<evidence type="ECO:0000256" key="6">
    <source>
        <dbReference type="ARBA" id="ARBA00022801"/>
    </source>
</evidence>
<dbReference type="InterPro" id="IPR023416">
    <property type="entry name" value="Transthyretin/HIU_hydrolase_d"/>
</dbReference>
<keyword evidence="10" id="KW-1185">Reference proteome</keyword>
<dbReference type="InterPro" id="IPR023418">
    <property type="entry name" value="Thyroxine_BS"/>
</dbReference>
<dbReference type="Pfam" id="PF00576">
    <property type="entry name" value="Transthyretin"/>
    <property type="match status" value="1"/>
</dbReference>
<comment type="caution">
    <text evidence="9">The sequence shown here is derived from an EMBL/GenBank/DDBJ whole genome shotgun (WGS) entry which is preliminary data.</text>
</comment>
<keyword evidence="6 7" id="KW-0378">Hydrolase</keyword>
<dbReference type="GO" id="GO:0033971">
    <property type="term" value="F:hydroxyisourate hydrolase activity"/>
    <property type="evidence" value="ECO:0007669"/>
    <property type="project" value="UniProtKB-EC"/>
</dbReference>
<dbReference type="AlphaFoldDB" id="A0A329R0M3"/>
<dbReference type="SUPFAM" id="SSF49472">
    <property type="entry name" value="Transthyretin (synonym: prealbumin)"/>
    <property type="match status" value="1"/>
</dbReference>
<dbReference type="NCBIfam" id="TIGR02962">
    <property type="entry name" value="hdxy_isourate"/>
    <property type="match status" value="1"/>
</dbReference>
<dbReference type="SMART" id="SM00095">
    <property type="entry name" value="TR_THY"/>
    <property type="match status" value="1"/>
</dbReference>
<evidence type="ECO:0000256" key="3">
    <source>
        <dbReference type="ARBA" id="ARBA00009850"/>
    </source>
</evidence>
<evidence type="ECO:0000313" key="10">
    <source>
        <dbReference type="Proteomes" id="UP000250462"/>
    </source>
</evidence>
<name>A0A329R0M3_9ACTN</name>
<evidence type="ECO:0000313" key="9">
    <source>
        <dbReference type="EMBL" id="RAW18174.1"/>
    </source>
</evidence>
<evidence type="ECO:0000259" key="8">
    <source>
        <dbReference type="SMART" id="SM00095"/>
    </source>
</evidence>
<proteinExistence type="inferred from homology"/>
<comment type="catalytic activity">
    <reaction evidence="1 7">
        <text>5-hydroxyisourate + H2O = 5-hydroxy-2-oxo-4-ureido-2,5-dihydro-1H-imidazole-5-carboxylate + H(+)</text>
        <dbReference type="Rhea" id="RHEA:23736"/>
        <dbReference type="ChEBI" id="CHEBI:15377"/>
        <dbReference type="ChEBI" id="CHEBI:15378"/>
        <dbReference type="ChEBI" id="CHEBI:18072"/>
        <dbReference type="ChEBI" id="CHEBI:58639"/>
        <dbReference type="EC" id="3.5.2.17"/>
    </reaction>
</comment>
<organism evidence="9 10">
    <name type="scientific">Phytoactinopolyspora halophila</name>
    <dbReference type="NCBI Taxonomy" id="1981511"/>
    <lineage>
        <taxon>Bacteria</taxon>
        <taxon>Bacillati</taxon>
        <taxon>Actinomycetota</taxon>
        <taxon>Actinomycetes</taxon>
        <taxon>Jiangellales</taxon>
        <taxon>Jiangellaceae</taxon>
        <taxon>Phytoactinopolyspora</taxon>
    </lineage>
</organism>
<dbReference type="InterPro" id="IPR014306">
    <property type="entry name" value="Hydroxyisourate_hydrolase"/>
</dbReference>
<comment type="function">
    <text evidence="2">Catalyzes the hydrolysis of 5-hydroxyisourate (HIU) to 2-oxo-4-hydroxy-4-carboxy-5-ureidoimidazoline (OHCU).</text>
</comment>
<comment type="similarity">
    <text evidence="3 7">Belongs to the transthyretin family. 5-hydroxyisourate hydrolase subfamily.</text>
</comment>
<evidence type="ECO:0000256" key="5">
    <source>
        <dbReference type="ARBA" id="ARBA00022631"/>
    </source>
</evidence>